<evidence type="ECO:0000313" key="1">
    <source>
        <dbReference type="EMBL" id="CEM30332.1"/>
    </source>
</evidence>
<keyword evidence="2" id="KW-1185">Reference proteome</keyword>
<dbReference type="VEuPathDB" id="CryptoDB:Vbra_2258"/>
<gene>
    <name evidence="1" type="ORF">Vbra_2258</name>
</gene>
<dbReference type="EMBL" id="CDMY01000697">
    <property type="protein sequence ID" value="CEM30332.1"/>
    <property type="molecule type" value="Genomic_DNA"/>
</dbReference>
<organism evidence="1 2">
    <name type="scientific">Vitrella brassicaformis (strain CCMP3155)</name>
    <dbReference type="NCBI Taxonomy" id="1169540"/>
    <lineage>
        <taxon>Eukaryota</taxon>
        <taxon>Sar</taxon>
        <taxon>Alveolata</taxon>
        <taxon>Colpodellida</taxon>
        <taxon>Vitrellaceae</taxon>
        <taxon>Vitrella</taxon>
    </lineage>
</organism>
<evidence type="ECO:0000313" key="2">
    <source>
        <dbReference type="Proteomes" id="UP000041254"/>
    </source>
</evidence>
<dbReference type="Proteomes" id="UP000041254">
    <property type="component" value="Unassembled WGS sequence"/>
</dbReference>
<name>A0A0G4GKA8_VITBC</name>
<dbReference type="AlphaFoldDB" id="A0A0G4GKA8"/>
<dbReference type="InParanoid" id="A0A0G4GKA8"/>
<dbReference type="OrthoDB" id="9547406at2759"/>
<proteinExistence type="predicted"/>
<sequence length="267" mass="30735">MSRIMFPGTDTCPGLNLAFFEDNALREMPRMTGINTSFTYIECLTLCKKDKSYKKDTQLYLDAFKHIINLGCSETIIAEQFNCGKRYFWEYQRGDTLPNQGPTGIADEATGLGGGLEIPKSEPDPDFKQRLLDDLGLASDEDGIRRTRRKRRTRKFGWRSTFDTRSKGQLQAKPRVQQAFKKTCKRHKDQIDVNDVMEAFQCTLALDSGFRPPTTKGDVWPPVKFPTKHRNTVETFYEFLKWEVAKVETKNHGAITKFYFNDVPKCD</sequence>
<protein>
    <submittedName>
        <fullName evidence="1">Uncharacterized protein</fullName>
    </submittedName>
</protein>
<accession>A0A0G4GKA8</accession>
<reference evidence="1 2" key="1">
    <citation type="submission" date="2014-11" db="EMBL/GenBank/DDBJ databases">
        <authorList>
            <person name="Zhu J."/>
            <person name="Qi W."/>
            <person name="Song R."/>
        </authorList>
    </citation>
    <scope>NUCLEOTIDE SEQUENCE [LARGE SCALE GENOMIC DNA]</scope>
</reference>